<accession>A0A1F5V8I3</accession>
<dbReference type="STRING" id="1817863.A2Y62_05135"/>
<dbReference type="Proteomes" id="UP000178943">
    <property type="component" value="Unassembled WGS sequence"/>
</dbReference>
<evidence type="ECO:0000313" key="2">
    <source>
        <dbReference type="Proteomes" id="UP000178943"/>
    </source>
</evidence>
<evidence type="ECO:0000313" key="1">
    <source>
        <dbReference type="EMBL" id="OGF59739.1"/>
    </source>
</evidence>
<name>A0A1F5V8I3_9BACT</name>
<dbReference type="AlphaFoldDB" id="A0A1F5V8I3"/>
<comment type="caution">
    <text evidence="1">The sequence shown here is derived from an EMBL/GenBank/DDBJ whole genome shotgun (WGS) entry which is preliminary data.</text>
</comment>
<protein>
    <submittedName>
        <fullName evidence="1">Uncharacterized protein</fullName>
    </submittedName>
</protein>
<dbReference type="EMBL" id="MFGW01000206">
    <property type="protein sequence ID" value="OGF59739.1"/>
    <property type="molecule type" value="Genomic_DNA"/>
</dbReference>
<proteinExistence type="predicted"/>
<sequence>MKNWFSIDLSEDKTNELETKIQQQINERISNKQFTQQDIADLENMKLDVLPDPRQIQPFLLKEILPDSSLFYNNDYNLTPELIWQSSTSPFLSKVRKKLQPIHKLFANLEAVIHKQAMYNEKQVEFNTHIVHHVRLLHNIINYLITELTKLNLEHQQLHYYVNSIESQLNFFKEYQKALDNMLQENKIPHEK</sequence>
<organism evidence="1 2">
    <name type="scientific">Candidatus Fischerbacteria bacterium RBG_13_37_8</name>
    <dbReference type="NCBI Taxonomy" id="1817863"/>
    <lineage>
        <taxon>Bacteria</taxon>
        <taxon>Candidatus Fischeribacteriota</taxon>
    </lineage>
</organism>
<reference evidence="1 2" key="1">
    <citation type="journal article" date="2016" name="Nat. Commun.">
        <title>Thousands of microbial genomes shed light on interconnected biogeochemical processes in an aquifer system.</title>
        <authorList>
            <person name="Anantharaman K."/>
            <person name="Brown C.T."/>
            <person name="Hug L.A."/>
            <person name="Sharon I."/>
            <person name="Castelle C.J."/>
            <person name="Probst A.J."/>
            <person name="Thomas B.C."/>
            <person name="Singh A."/>
            <person name="Wilkins M.J."/>
            <person name="Karaoz U."/>
            <person name="Brodie E.L."/>
            <person name="Williams K.H."/>
            <person name="Hubbard S.S."/>
            <person name="Banfield J.F."/>
        </authorList>
    </citation>
    <scope>NUCLEOTIDE SEQUENCE [LARGE SCALE GENOMIC DNA]</scope>
</reference>
<gene>
    <name evidence="1" type="ORF">A2Y62_05135</name>
</gene>